<sequence length="464" mass="50113">MASPAGSSGDDDDFAALLEDDLEASDGEDEPRGGASAAGDGDGAPPAKRARVEAGGSGGGSGNGCSHPAYLGDLCVVCGAQRPDGDARGLSLRHVHAALDVSEAEAARLRAAEHARSRRDGKLQLLLDLDHTLLNSEKIARLEADGLLADLYALKGVEPPPSTKSTGSEGEGGGARGHIADFDPETLYNLRHIGMWTKLRPGARTFLREAARLFELSVYTMGARAYAEEMARLLDPDGSLFHGRIISKDDSTNSHTKSTDVTLADNRTVLIVDDTEVVWPNQLANLVNVDRYHFYPSSRKTSARGERTATDPGARPQMEAVLDSRVDECGEEGQLARVLEVIKRAHVAYFNNAESTQPDVRVGLASCRAEVLAGTVLLFTRVIPLEQARDARRHQLVRAAEGLGARVVHAECDEVTHVVAGAAGTGKARWGRKFRKHVVSPKWLWDCHFRWKHLDESQYPPKDA</sequence>
<evidence type="ECO:0000313" key="10">
    <source>
        <dbReference type="EMBL" id="CAD8234791.1"/>
    </source>
</evidence>
<dbReference type="PROSITE" id="PS50172">
    <property type="entry name" value="BRCT"/>
    <property type="match status" value="1"/>
</dbReference>
<dbReference type="Pfam" id="PF03031">
    <property type="entry name" value="NIF"/>
    <property type="match status" value="1"/>
</dbReference>
<dbReference type="NCBIfam" id="TIGR02250">
    <property type="entry name" value="FCP1_euk"/>
    <property type="match status" value="1"/>
</dbReference>
<feature type="domain" description="BRCT" evidence="8">
    <location>
        <begin position="367"/>
        <end position="461"/>
    </location>
</feature>
<name>A0A7R9XYG8_9VIRI</name>
<dbReference type="SUPFAM" id="SSF52113">
    <property type="entry name" value="BRCT domain"/>
    <property type="match status" value="1"/>
</dbReference>
<proteinExistence type="predicted"/>
<comment type="function">
    <text evidence="6">This promotes the activity of RNA polymerase II.</text>
</comment>
<keyword evidence="2 6" id="KW-0378">Hydrolase</keyword>
<evidence type="ECO:0000256" key="3">
    <source>
        <dbReference type="ARBA" id="ARBA00023242"/>
    </source>
</evidence>
<feature type="region of interest" description="Disordered" evidence="7">
    <location>
        <begin position="1"/>
        <end position="62"/>
    </location>
</feature>
<dbReference type="CDD" id="cd07521">
    <property type="entry name" value="HAD_FCP1-like"/>
    <property type="match status" value="1"/>
</dbReference>
<dbReference type="InterPro" id="IPR011947">
    <property type="entry name" value="FCP1_euk"/>
</dbReference>
<protein>
    <recommendedName>
        <fullName evidence="6">RNA polymerase II C-terminal domain phosphatase-like</fullName>
        <ecNumber evidence="6">3.1.3.16</ecNumber>
    </recommendedName>
</protein>
<dbReference type="GO" id="GO:0005634">
    <property type="term" value="C:nucleus"/>
    <property type="evidence" value="ECO:0007669"/>
    <property type="project" value="UniProtKB-SubCell"/>
</dbReference>
<dbReference type="InterPro" id="IPR004274">
    <property type="entry name" value="FCP1_dom"/>
</dbReference>
<dbReference type="AlphaFoldDB" id="A0A7R9XYG8"/>
<evidence type="ECO:0000259" key="9">
    <source>
        <dbReference type="PROSITE" id="PS50969"/>
    </source>
</evidence>
<feature type="compositionally biased region" description="Acidic residues" evidence="7">
    <location>
        <begin position="9"/>
        <end position="29"/>
    </location>
</feature>
<reference evidence="10" key="1">
    <citation type="submission" date="2021-01" db="EMBL/GenBank/DDBJ databases">
        <authorList>
            <person name="Corre E."/>
            <person name="Pelletier E."/>
            <person name="Niang G."/>
            <person name="Scheremetjew M."/>
            <person name="Finn R."/>
            <person name="Kale V."/>
            <person name="Holt S."/>
            <person name="Cochrane G."/>
            <person name="Meng A."/>
            <person name="Brown T."/>
            <person name="Cohen L."/>
        </authorList>
    </citation>
    <scope>NUCLEOTIDE SEQUENCE</scope>
    <source>
        <strain evidence="10">CCMP1413</strain>
    </source>
</reference>
<comment type="catalytic activity">
    <reaction evidence="4 6">
        <text>O-phospho-L-seryl-[protein] + H2O = L-seryl-[protein] + phosphate</text>
        <dbReference type="Rhea" id="RHEA:20629"/>
        <dbReference type="Rhea" id="RHEA-COMP:9863"/>
        <dbReference type="Rhea" id="RHEA-COMP:11604"/>
        <dbReference type="ChEBI" id="CHEBI:15377"/>
        <dbReference type="ChEBI" id="CHEBI:29999"/>
        <dbReference type="ChEBI" id="CHEBI:43474"/>
        <dbReference type="ChEBI" id="CHEBI:83421"/>
        <dbReference type="EC" id="3.1.3.16"/>
    </reaction>
</comment>
<gene>
    <name evidence="10" type="ORF">PCOL08062_LOCUS3769</name>
</gene>
<dbReference type="Gene3D" id="3.40.50.10190">
    <property type="entry name" value="BRCT domain"/>
    <property type="match status" value="1"/>
</dbReference>
<dbReference type="PROSITE" id="PS50969">
    <property type="entry name" value="FCP1"/>
    <property type="match status" value="1"/>
</dbReference>
<dbReference type="SUPFAM" id="SSF56784">
    <property type="entry name" value="HAD-like"/>
    <property type="match status" value="1"/>
</dbReference>
<dbReference type="PANTHER" id="PTHR23081">
    <property type="entry name" value="RNA POLYMERASE II CTD PHOSPHATASE"/>
    <property type="match status" value="1"/>
</dbReference>
<evidence type="ECO:0000256" key="2">
    <source>
        <dbReference type="ARBA" id="ARBA00022801"/>
    </source>
</evidence>
<comment type="catalytic activity">
    <reaction evidence="5 6">
        <text>O-phospho-L-threonyl-[protein] + H2O = L-threonyl-[protein] + phosphate</text>
        <dbReference type="Rhea" id="RHEA:47004"/>
        <dbReference type="Rhea" id="RHEA-COMP:11060"/>
        <dbReference type="Rhea" id="RHEA-COMP:11605"/>
        <dbReference type="ChEBI" id="CHEBI:15377"/>
        <dbReference type="ChEBI" id="CHEBI:30013"/>
        <dbReference type="ChEBI" id="CHEBI:43474"/>
        <dbReference type="ChEBI" id="CHEBI:61977"/>
        <dbReference type="EC" id="3.1.3.16"/>
    </reaction>
</comment>
<dbReference type="EMBL" id="HBDZ01004922">
    <property type="protein sequence ID" value="CAD8234791.1"/>
    <property type="molecule type" value="Transcribed_RNA"/>
</dbReference>
<dbReference type="SMART" id="SM00292">
    <property type="entry name" value="BRCT"/>
    <property type="match status" value="1"/>
</dbReference>
<dbReference type="Gene3D" id="3.40.50.1000">
    <property type="entry name" value="HAD superfamily/HAD-like"/>
    <property type="match status" value="1"/>
</dbReference>
<feature type="region of interest" description="Disordered" evidence="7">
    <location>
        <begin position="158"/>
        <end position="178"/>
    </location>
</feature>
<dbReference type="CDD" id="cd17729">
    <property type="entry name" value="BRCT_CTDP1"/>
    <property type="match status" value="1"/>
</dbReference>
<dbReference type="InterPro" id="IPR039189">
    <property type="entry name" value="Fcp1"/>
</dbReference>
<dbReference type="InterPro" id="IPR036420">
    <property type="entry name" value="BRCT_dom_sf"/>
</dbReference>
<dbReference type="SMART" id="SM00577">
    <property type="entry name" value="CPDc"/>
    <property type="match status" value="1"/>
</dbReference>
<accession>A0A7R9XYG8</accession>
<evidence type="ECO:0000259" key="8">
    <source>
        <dbReference type="PROSITE" id="PS50172"/>
    </source>
</evidence>
<dbReference type="GO" id="GO:0008420">
    <property type="term" value="F:RNA polymerase II CTD heptapeptide repeat phosphatase activity"/>
    <property type="evidence" value="ECO:0007669"/>
    <property type="project" value="UniProtKB-UniRule"/>
</dbReference>
<evidence type="ECO:0000256" key="7">
    <source>
        <dbReference type="SAM" id="MobiDB-lite"/>
    </source>
</evidence>
<evidence type="ECO:0000256" key="5">
    <source>
        <dbReference type="ARBA" id="ARBA00048336"/>
    </source>
</evidence>
<feature type="compositionally biased region" description="Low complexity" evidence="7">
    <location>
        <begin position="33"/>
        <end position="47"/>
    </location>
</feature>
<dbReference type="InterPro" id="IPR023214">
    <property type="entry name" value="HAD_sf"/>
</dbReference>
<dbReference type="InterPro" id="IPR001357">
    <property type="entry name" value="BRCT_dom"/>
</dbReference>
<evidence type="ECO:0000256" key="1">
    <source>
        <dbReference type="ARBA" id="ARBA00004123"/>
    </source>
</evidence>
<dbReference type="PANTHER" id="PTHR23081:SF36">
    <property type="entry name" value="RNA POLYMERASE II SUBUNIT A C-TERMINAL DOMAIN PHOSPHATASE"/>
    <property type="match status" value="1"/>
</dbReference>
<comment type="subcellular location">
    <subcellularLocation>
        <location evidence="1 6">Nucleus</location>
    </subcellularLocation>
</comment>
<evidence type="ECO:0000256" key="6">
    <source>
        <dbReference type="RuleBase" id="RU366066"/>
    </source>
</evidence>
<feature type="domain" description="FCP1 homology" evidence="9">
    <location>
        <begin position="118"/>
        <end position="321"/>
    </location>
</feature>
<evidence type="ECO:0000256" key="4">
    <source>
        <dbReference type="ARBA" id="ARBA00047761"/>
    </source>
</evidence>
<organism evidence="10">
    <name type="scientific">Prasinoderma coloniale</name>
    <dbReference type="NCBI Taxonomy" id="156133"/>
    <lineage>
        <taxon>Eukaryota</taxon>
        <taxon>Viridiplantae</taxon>
        <taxon>Prasinodermophyta</taxon>
        <taxon>Prasinodermophyceae</taxon>
        <taxon>Prasinodermales</taxon>
        <taxon>Prasinodermaceae</taxon>
        <taxon>Prasinoderma</taxon>
    </lineage>
</organism>
<keyword evidence="3 6" id="KW-0539">Nucleus</keyword>
<dbReference type="InterPro" id="IPR036412">
    <property type="entry name" value="HAD-like_sf"/>
</dbReference>
<dbReference type="Pfam" id="PF00533">
    <property type="entry name" value="BRCT"/>
    <property type="match status" value="1"/>
</dbReference>
<dbReference type="EC" id="3.1.3.16" evidence="6"/>